<dbReference type="Proteomes" id="UP001501671">
    <property type="component" value="Unassembled WGS sequence"/>
</dbReference>
<feature type="domain" description="LysM" evidence="3">
    <location>
        <begin position="469"/>
        <end position="512"/>
    </location>
</feature>
<dbReference type="InterPro" id="IPR036779">
    <property type="entry name" value="LysM_dom_sf"/>
</dbReference>
<dbReference type="Pfam" id="PF01464">
    <property type="entry name" value="SLT"/>
    <property type="match status" value="1"/>
</dbReference>
<dbReference type="RefSeq" id="WP_425570211.1">
    <property type="nucleotide sequence ID" value="NZ_BAABFO010000006.1"/>
</dbReference>
<dbReference type="InterPro" id="IPR023346">
    <property type="entry name" value="Lysozyme-like_dom_sf"/>
</dbReference>
<feature type="domain" description="LysM" evidence="3">
    <location>
        <begin position="391"/>
        <end position="435"/>
    </location>
</feature>
<dbReference type="Pfam" id="PF01476">
    <property type="entry name" value="LysM"/>
    <property type="match status" value="2"/>
</dbReference>
<dbReference type="SUPFAM" id="SSF54106">
    <property type="entry name" value="LysM domain"/>
    <property type="match status" value="2"/>
</dbReference>
<dbReference type="SMART" id="SM00257">
    <property type="entry name" value="LysM"/>
    <property type="match status" value="2"/>
</dbReference>
<dbReference type="InterPro" id="IPR008258">
    <property type="entry name" value="Transglycosylase_SLT_dom_1"/>
</dbReference>
<dbReference type="Gene3D" id="3.10.350.10">
    <property type="entry name" value="LysM domain"/>
    <property type="match status" value="2"/>
</dbReference>
<dbReference type="Gene3D" id="1.10.530.10">
    <property type="match status" value="1"/>
</dbReference>
<evidence type="ECO:0000256" key="2">
    <source>
        <dbReference type="SAM" id="Phobius"/>
    </source>
</evidence>
<accession>A0ABP8GRS7</accession>
<dbReference type="InterPro" id="IPR018392">
    <property type="entry name" value="LysM"/>
</dbReference>
<proteinExistence type="inferred from homology"/>
<gene>
    <name evidence="4" type="ORF">GCM10023144_15390</name>
</gene>
<protein>
    <submittedName>
        <fullName evidence="4">Transglycosylase SLT domain-containing protein</fullName>
    </submittedName>
</protein>
<keyword evidence="5" id="KW-1185">Reference proteome</keyword>
<keyword evidence="2" id="KW-1133">Transmembrane helix</keyword>
<dbReference type="PANTHER" id="PTHR33734:SF22">
    <property type="entry name" value="MEMBRANE-BOUND LYTIC MUREIN TRANSGLYCOSYLASE D"/>
    <property type="match status" value="1"/>
</dbReference>
<evidence type="ECO:0000313" key="4">
    <source>
        <dbReference type="EMBL" id="GAA4329019.1"/>
    </source>
</evidence>
<dbReference type="PANTHER" id="PTHR33734">
    <property type="entry name" value="LYSM DOMAIN-CONTAINING GPI-ANCHORED PROTEIN 2"/>
    <property type="match status" value="1"/>
</dbReference>
<evidence type="ECO:0000256" key="1">
    <source>
        <dbReference type="ARBA" id="ARBA00007734"/>
    </source>
</evidence>
<keyword evidence="2" id="KW-0472">Membrane</keyword>
<organism evidence="4 5">
    <name type="scientific">Pigmentiphaga soli</name>
    <dbReference type="NCBI Taxonomy" id="1007095"/>
    <lineage>
        <taxon>Bacteria</taxon>
        <taxon>Pseudomonadati</taxon>
        <taxon>Pseudomonadota</taxon>
        <taxon>Betaproteobacteria</taxon>
        <taxon>Burkholderiales</taxon>
        <taxon>Alcaligenaceae</taxon>
        <taxon>Pigmentiphaga</taxon>
    </lineage>
</organism>
<dbReference type="CDD" id="cd16894">
    <property type="entry name" value="MltD-like"/>
    <property type="match status" value="1"/>
</dbReference>
<dbReference type="SUPFAM" id="SSF53955">
    <property type="entry name" value="Lysozyme-like"/>
    <property type="match status" value="1"/>
</dbReference>
<reference evidence="5" key="1">
    <citation type="journal article" date="2019" name="Int. J. Syst. Evol. Microbiol.">
        <title>The Global Catalogue of Microorganisms (GCM) 10K type strain sequencing project: providing services to taxonomists for standard genome sequencing and annotation.</title>
        <authorList>
            <consortium name="The Broad Institute Genomics Platform"/>
            <consortium name="The Broad Institute Genome Sequencing Center for Infectious Disease"/>
            <person name="Wu L."/>
            <person name="Ma J."/>
        </authorList>
    </citation>
    <scope>NUCLEOTIDE SEQUENCE [LARGE SCALE GENOMIC DNA]</scope>
    <source>
        <strain evidence="5">JCM 17666</strain>
    </source>
</reference>
<dbReference type="InterPro" id="IPR000189">
    <property type="entry name" value="Transglyc_AS"/>
</dbReference>
<dbReference type="PROSITE" id="PS51782">
    <property type="entry name" value="LYSM"/>
    <property type="match status" value="2"/>
</dbReference>
<dbReference type="CDD" id="cd00118">
    <property type="entry name" value="LysM"/>
    <property type="match status" value="2"/>
</dbReference>
<feature type="transmembrane region" description="Helical" evidence="2">
    <location>
        <begin position="20"/>
        <end position="43"/>
    </location>
</feature>
<keyword evidence="2" id="KW-0812">Transmembrane</keyword>
<name>A0ABP8GRS7_9BURK</name>
<evidence type="ECO:0000259" key="3">
    <source>
        <dbReference type="PROSITE" id="PS51782"/>
    </source>
</evidence>
<comment type="caution">
    <text evidence="4">The sequence shown here is derived from an EMBL/GenBank/DDBJ whole genome shotgun (WGS) entry which is preliminary data.</text>
</comment>
<comment type="similarity">
    <text evidence="1">Belongs to the transglycosylase Slt family.</text>
</comment>
<dbReference type="EMBL" id="BAABFO010000006">
    <property type="protein sequence ID" value="GAA4329019.1"/>
    <property type="molecule type" value="Genomic_DNA"/>
</dbReference>
<evidence type="ECO:0000313" key="5">
    <source>
        <dbReference type="Proteomes" id="UP001501671"/>
    </source>
</evidence>
<sequence length="519" mass="56216">MQSRPRGVLFTRGGLRDGILILAPFKFLAAAAALALAGCAAVAPPQADGGSMHASAKPVLERPAALSAERATLPSIDSFAGYGQAAASDDGMRLDAPLARHTSRPGLAPLVVDLTVQPTDIWSRLRRSFAIPNIDTPLVKEWEAYYAARPDYLQRSAERASKYLYYIIEEIDQRGLPSELALLPFVESSYDPWALSSAKASGLWQFIPATGHNYNLKQDWWRDERRDPIASTNAALDYLQYLFDFHGDWQLALASYNWGEGSVKRAIEKNEAQNLPTDYLSLDMPDETRNYIPKLQAIKNIISNPTAFGLTLPPIDNQPYFVTVTKSRTMDVKTAAQLAEMPLDEFKALNPSYNRGVIIGGDEPTLILPADRVAVFEANLQAHSGSLSSWHHHTVARGETLATVARKYKTSIATLRKANNLGPRSKVLAGAVLVVPVGGAAEAAVIASGPANPVRSAVARAPAPRLSARTYKVRRGDTLSSIARKYGTTVAQLRALNHLKSSALSIGRTLQIPGTGVSG</sequence>
<dbReference type="PROSITE" id="PS00922">
    <property type="entry name" value="TRANSGLYCOSYLASE"/>
    <property type="match status" value="1"/>
</dbReference>